<comment type="caution">
    <text evidence="3">The sequence shown here is derived from an EMBL/GenBank/DDBJ whole genome shotgun (WGS) entry which is preliminary data.</text>
</comment>
<dbReference type="SUPFAM" id="SSF53756">
    <property type="entry name" value="UDP-Glycosyltransferase/glycogen phosphorylase"/>
    <property type="match status" value="1"/>
</dbReference>
<protein>
    <submittedName>
        <fullName evidence="3">Glycosyltransferase family 1 protein</fullName>
    </submittedName>
</protein>
<evidence type="ECO:0000313" key="3">
    <source>
        <dbReference type="EMBL" id="HEM67545.1"/>
    </source>
</evidence>
<feature type="domain" description="Glycosyl transferase family 1" evidence="2">
    <location>
        <begin position="192"/>
        <end position="329"/>
    </location>
</feature>
<reference evidence="3" key="1">
    <citation type="journal article" date="2020" name="mSystems">
        <title>Genome- and Community-Level Interaction Insights into Carbon Utilization and Element Cycling Functions of Hydrothermarchaeota in Hydrothermal Sediment.</title>
        <authorList>
            <person name="Zhou Z."/>
            <person name="Liu Y."/>
            <person name="Xu W."/>
            <person name="Pan J."/>
            <person name="Luo Z.H."/>
            <person name="Li M."/>
        </authorList>
    </citation>
    <scope>NUCLEOTIDE SEQUENCE [LARGE SCALE GENOMIC DNA]</scope>
    <source>
        <strain evidence="3">SpSt-125</strain>
    </source>
</reference>
<evidence type="ECO:0000259" key="2">
    <source>
        <dbReference type="Pfam" id="PF00534"/>
    </source>
</evidence>
<dbReference type="Pfam" id="PF00534">
    <property type="entry name" value="Glycos_transf_1"/>
    <property type="match status" value="1"/>
</dbReference>
<sequence>MKVCLIGADPNDIGGVAKSMRYLMYVCKILGYDCTWFSSKNVKFDLLRKCDIIQVHGLLGALTMFKVLLLKKAKKILTLHGWVLDEAKVNVLTAKYALEKMKLSLIYVFVTLNWVLHKLFFIPFIYDYVTAVSRITAKKNGVKALITPNPVLCRNMSFHRDNQAVQASTDRDEIIFVTYVSIGGGKILSIPRLIKIVHLLNQRLRCLGINKRVILYIYGKDVPQHIIERLSKILYVRFMGYVKDYPERVKEADLFLAGYSFPELGHAVLETICAGVPIAKFTEDPSQEEIIDGFNGILAFNDEEMLEKLTKYIIDMGNLKKTFAINAENTILRKRSLKYIAVMWKVIIKNLMKN</sequence>
<accession>A0A7J2U584</accession>
<organism evidence="3">
    <name type="scientific">Ignisphaera aggregans</name>
    <dbReference type="NCBI Taxonomy" id="334771"/>
    <lineage>
        <taxon>Archaea</taxon>
        <taxon>Thermoproteota</taxon>
        <taxon>Thermoprotei</taxon>
        <taxon>Desulfurococcales</taxon>
        <taxon>Desulfurococcaceae</taxon>
        <taxon>Ignisphaera</taxon>
    </lineage>
</organism>
<proteinExistence type="predicted"/>
<dbReference type="AlphaFoldDB" id="A0A7J2U584"/>
<dbReference type="GO" id="GO:0016740">
    <property type="term" value="F:transferase activity"/>
    <property type="evidence" value="ECO:0007669"/>
    <property type="project" value="UniProtKB-KW"/>
</dbReference>
<keyword evidence="1" id="KW-1133">Transmembrane helix</keyword>
<keyword evidence="1" id="KW-0812">Transmembrane</keyword>
<keyword evidence="1" id="KW-0472">Membrane</keyword>
<keyword evidence="3" id="KW-0808">Transferase</keyword>
<evidence type="ECO:0000256" key="1">
    <source>
        <dbReference type="SAM" id="Phobius"/>
    </source>
</evidence>
<dbReference type="EMBL" id="DSEU01000058">
    <property type="protein sequence ID" value="HEM67545.1"/>
    <property type="molecule type" value="Genomic_DNA"/>
</dbReference>
<dbReference type="InterPro" id="IPR001296">
    <property type="entry name" value="Glyco_trans_1"/>
</dbReference>
<gene>
    <name evidence="3" type="ORF">ENO26_08315</name>
</gene>
<feature type="transmembrane region" description="Helical" evidence="1">
    <location>
        <begin position="52"/>
        <end position="70"/>
    </location>
</feature>
<name>A0A7J2U584_9CREN</name>
<dbReference type="Gene3D" id="3.40.50.2000">
    <property type="entry name" value="Glycogen Phosphorylase B"/>
    <property type="match status" value="2"/>
</dbReference>
<feature type="transmembrane region" description="Helical" evidence="1">
    <location>
        <begin position="105"/>
        <end position="126"/>
    </location>
</feature>